<name>A0A8D8E1F1_CULPI</name>
<feature type="region of interest" description="Disordered" evidence="1">
    <location>
        <begin position="38"/>
        <end position="126"/>
    </location>
</feature>
<dbReference type="AlphaFoldDB" id="A0A8D8E1F1"/>
<dbReference type="EMBL" id="HBUE01286603">
    <property type="protein sequence ID" value="CAG6571849.1"/>
    <property type="molecule type" value="Transcribed_RNA"/>
</dbReference>
<reference evidence="2" key="1">
    <citation type="submission" date="2021-05" db="EMBL/GenBank/DDBJ databases">
        <authorList>
            <person name="Alioto T."/>
            <person name="Alioto T."/>
            <person name="Gomez Garrido J."/>
        </authorList>
    </citation>
    <scope>NUCLEOTIDE SEQUENCE</scope>
</reference>
<evidence type="ECO:0000313" key="2">
    <source>
        <dbReference type="EMBL" id="CAG6520282.1"/>
    </source>
</evidence>
<protein>
    <submittedName>
        <fullName evidence="2">(northern house mosquito) hypothetical protein</fullName>
    </submittedName>
</protein>
<accession>A0A8D8E1F1</accession>
<organism evidence="2">
    <name type="scientific">Culex pipiens</name>
    <name type="common">House mosquito</name>
    <dbReference type="NCBI Taxonomy" id="7175"/>
    <lineage>
        <taxon>Eukaryota</taxon>
        <taxon>Metazoa</taxon>
        <taxon>Ecdysozoa</taxon>
        <taxon>Arthropoda</taxon>
        <taxon>Hexapoda</taxon>
        <taxon>Insecta</taxon>
        <taxon>Pterygota</taxon>
        <taxon>Neoptera</taxon>
        <taxon>Endopterygota</taxon>
        <taxon>Diptera</taxon>
        <taxon>Nematocera</taxon>
        <taxon>Culicoidea</taxon>
        <taxon>Culicidae</taxon>
        <taxon>Culicinae</taxon>
        <taxon>Culicini</taxon>
        <taxon>Culex</taxon>
        <taxon>Culex</taxon>
    </lineage>
</organism>
<sequence length="126" mass="13474">MLLPGLQPQAAHRADAHAERSVLLSALHRPVRFRRRAARASRIGTPKRAPLQVSLLSEGVRLPPEPGQPRQVPQQPEAPPAGVYQTVAEEAKAAAAQGSERRNGGCGQETGSTEEEDCGDARARIC</sequence>
<dbReference type="EMBL" id="HBUE01180995">
    <property type="protein sequence ID" value="CAG6520282.1"/>
    <property type="molecule type" value="Transcribed_RNA"/>
</dbReference>
<evidence type="ECO:0000256" key="1">
    <source>
        <dbReference type="SAM" id="MobiDB-lite"/>
    </source>
</evidence>
<proteinExistence type="predicted"/>